<proteinExistence type="predicted"/>
<feature type="transmembrane region" description="Helical" evidence="1">
    <location>
        <begin position="70"/>
        <end position="87"/>
    </location>
</feature>
<keyword evidence="1" id="KW-0472">Membrane</keyword>
<accession>A0ABX0U8T5</accession>
<sequence length="337" mass="38963">MQAKINYLQIIKELSFQLTLAGLVFILYSYGRHDRIITLQEFIFFSNQSLGAYVIGFVFLPRFFYKNKNWHFAIYSAVVLGIVVFVEEGILERIYFPYTKGRNITAKIFDLLDILPTILILLGAKFAWDAITERKRTKQLELLAKESELQFLKTQINPHFLFNNLNNLYALAIEQSSKTPDFILGLSDMLRYMLYDCKTQYVALTKEVEHLENFIKLNELQIEGRGEVFFTTSKNLQSFNIAPLLFMVFVENAFKHSSSSLTDNIEIKIDLTVANNGVLVFTCTNNYLPKSNTQNLSKGIGLINVKKRLEMLYPNSHSLEIKANKHSYNVFLKLELN</sequence>
<keyword evidence="1" id="KW-1133">Transmembrane helix</keyword>
<reference evidence="3 4" key="1">
    <citation type="submission" date="2020-03" db="EMBL/GenBank/DDBJ databases">
        <title>Genomic Encyclopedia of Type Strains, Phase IV (KMG-IV): sequencing the most valuable type-strain genomes for metagenomic binning, comparative biology and taxonomic classification.</title>
        <authorList>
            <person name="Goeker M."/>
        </authorList>
    </citation>
    <scope>NUCLEOTIDE SEQUENCE [LARGE SCALE GENOMIC DNA]</scope>
    <source>
        <strain evidence="3 4">DSM 101599</strain>
    </source>
</reference>
<dbReference type="Gene3D" id="3.30.565.10">
    <property type="entry name" value="Histidine kinase-like ATPase, C-terminal domain"/>
    <property type="match status" value="1"/>
</dbReference>
<name>A0ABX0U8T5_9FLAO</name>
<dbReference type="Pfam" id="PF06580">
    <property type="entry name" value="His_kinase"/>
    <property type="match status" value="1"/>
</dbReference>
<dbReference type="InterPro" id="IPR036890">
    <property type="entry name" value="HATPase_C_sf"/>
</dbReference>
<dbReference type="InterPro" id="IPR010559">
    <property type="entry name" value="Sig_transdc_His_kin_internal"/>
</dbReference>
<gene>
    <name evidence="3" type="ORF">FHR24_001701</name>
</gene>
<evidence type="ECO:0000313" key="3">
    <source>
        <dbReference type="EMBL" id="NIJ45262.1"/>
    </source>
</evidence>
<dbReference type="InterPro" id="IPR050640">
    <property type="entry name" value="Bact_2-comp_sensor_kinase"/>
</dbReference>
<dbReference type="GO" id="GO:0016301">
    <property type="term" value="F:kinase activity"/>
    <property type="evidence" value="ECO:0007669"/>
    <property type="project" value="UniProtKB-KW"/>
</dbReference>
<dbReference type="PANTHER" id="PTHR34220">
    <property type="entry name" value="SENSOR HISTIDINE KINASE YPDA"/>
    <property type="match status" value="1"/>
</dbReference>
<keyword evidence="3" id="KW-0418">Kinase</keyword>
<feature type="transmembrane region" description="Helical" evidence="1">
    <location>
        <begin position="108"/>
        <end position="128"/>
    </location>
</feature>
<keyword evidence="4" id="KW-1185">Reference proteome</keyword>
<feature type="transmembrane region" description="Helical" evidence="1">
    <location>
        <begin position="42"/>
        <end position="64"/>
    </location>
</feature>
<dbReference type="EMBL" id="JAASQL010000001">
    <property type="protein sequence ID" value="NIJ45262.1"/>
    <property type="molecule type" value="Genomic_DNA"/>
</dbReference>
<dbReference type="PANTHER" id="PTHR34220:SF7">
    <property type="entry name" value="SENSOR HISTIDINE KINASE YPDA"/>
    <property type="match status" value="1"/>
</dbReference>
<feature type="transmembrane region" description="Helical" evidence="1">
    <location>
        <begin position="14"/>
        <end position="30"/>
    </location>
</feature>
<evidence type="ECO:0000256" key="1">
    <source>
        <dbReference type="SAM" id="Phobius"/>
    </source>
</evidence>
<protein>
    <submittedName>
        <fullName evidence="3">Sensor histidine kinase YesM</fullName>
    </submittedName>
</protein>
<keyword evidence="1" id="KW-0812">Transmembrane</keyword>
<evidence type="ECO:0000313" key="4">
    <source>
        <dbReference type="Proteomes" id="UP000745859"/>
    </source>
</evidence>
<dbReference type="RefSeq" id="WP_167186767.1">
    <property type="nucleotide sequence ID" value="NZ_JAASQL010000001.1"/>
</dbReference>
<comment type="caution">
    <text evidence="3">The sequence shown here is derived from an EMBL/GenBank/DDBJ whole genome shotgun (WGS) entry which is preliminary data.</text>
</comment>
<keyword evidence="3" id="KW-0808">Transferase</keyword>
<organism evidence="3 4">
    <name type="scientific">Wenyingzhuangia heitensis</name>
    <dbReference type="NCBI Taxonomy" id="1487859"/>
    <lineage>
        <taxon>Bacteria</taxon>
        <taxon>Pseudomonadati</taxon>
        <taxon>Bacteroidota</taxon>
        <taxon>Flavobacteriia</taxon>
        <taxon>Flavobacteriales</taxon>
        <taxon>Flavobacteriaceae</taxon>
        <taxon>Wenyingzhuangia</taxon>
    </lineage>
</organism>
<dbReference type="Proteomes" id="UP000745859">
    <property type="component" value="Unassembled WGS sequence"/>
</dbReference>
<evidence type="ECO:0000259" key="2">
    <source>
        <dbReference type="Pfam" id="PF06580"/>
    </source>
</evidence>
<feature type="domain" description="Signal transduction histidine kinase internal region" evidence="2">
    <location>
        <begin position="147"/>
        <end position="223"/>
    </location>
</feature>